<keyword evidence="7 10" id="KW-0238">DNA-binding</keyword>
<keyword evidence="6 10" id="KW-0805">Transcription regulation</keyword>
<organism evidence="11 12">
    <name type="scientific">Biostraticola tofi</name>
    <dbReference type="NCBI Taxonomy" id="466109"/>
    <lineage>
        <taxon>Bacteria</taxon>
        <taxon>Pseudomonadati</taxon>
        <taxon>Pseudomonadota</taxon>
        <taxon>Gammaproteobacteria</taxon>
        <taxon>Enterobacterales</taxon>
        <taxon>Bruguierivoracaceae</taxon>
        <taxon>Biostraticola</taxon>
    </lineage>
</organism>
<name>A0A4V6P494_9GAMM</name>
<keyword evidence="5 10" id="KW-0678">Repressor</keyword>
<dbReference type="GO" id="GO:0045892">
    <property type="term" value="P:negative regulation of DNA-templated transcription"/>
    <property type="evidence" value="ECO:0007669"/>
    <property type="project" value="UniProtKB-UniRule"/>
</dbReference>
<evidence type="ECO:0000256" key="4">
    <source>
        <dbReference type="ARBA" id="ARBA00022490"/>
    </source>
</evidence>
<dbReference type="PANTHER" id="PTHR38025:SF1">
    <property type="entry name" value="TRP OPERON REPRESSOR"/>
    <property type="match status" value="1"/>
</dbReference>
<comment type="subcellular location">
    <subcellularLocation>
        <location evidence="1 10">Cytoplasm</location>
    </subcellularLocation>
</comment>
<comment type="caution">
    <text evidence="11">The sequence shown here is derived from an EMBL/GenBank/DDBJ whole genome shotgun (WGS) entry which is preliminary data.</text>
</comment>
<dbReference type="InterPro" id="IPR000831">
    <property type="entry name" value="Trp_repress"/>
</dbReference>
<dbReference type="AlphaFoldDB" id="A0A4V6P494"/>
<dbReference type="GO" id="GO:0043565">
    <property type="term" value="F:sequence-specific DNA binding"/>
    <property type="evidence" value="ECO:0007669"/>
    <property type="project" value="UniProtKB-UniRule"/>
</dbReference>
<dbReference type="Proteomes" id="UP000295719">
    <property type="component" value="Unassembled WGS sequence"/>
</dbReference>
<dbReference type="SUPFAM" id="SSF48295">
    <property type="entry name" value="TrpR-like"/>
    <property type="match status" value="1"/>
</dbReference>
<comment type="subunit">
    <text evidence="10">Homodimer.</text>
</comment>
<evidence type="ECO:0000256" key="1">
    <source>
        <dbReference type="ARBA" id="ARBA00004496"/>
    </source>
</evidence>
<protein>
    <recommendedName>
        <fullName evidence="3 10">Trp operon repressor</fullName>
    </recommendedName>
</protein>
<dbReference type="Pfam" id="PF01371">
    <property type="entry name" value="Trp_repressor"/>
    <property type="match status" value="1"/>
</dbReference>
<dbReference type="GO" id="GO:0003700">
    <property type="term" value="F:DNA-binding transcription factor activity"/>
    <property type="evidence" value="ECO:0007669"/>
    <property type="project" value="UniProtKB-UniRule"/>
</dbReference>
<dbReference type="InterPro" id="IPR038116">
    <property type="entry name" value="TrpR-like_sf"/>
</dbReference>
<comment type="function">
    <text evidence="9 10">This protein is an aporepressor. When complexed with L-tryptophan it binds the operator region of the trp operon (5'-ACTAGT-'3') and prevents the initiation of transcription. The complex also regulates trp repressor biosynthesis by binding to its regulatory region.</text>
</comment>
<keyword evidence="8 10" id="KW-0804">Transcription</keyword>
<comment type="similarity">
    <text evidence="2 10">Belongs to the TrpR family.</text>
</comment>
<evidence type="ECO:0000256" key="9">
    <source>
        <dbReference type="ARBA" id="ARBA00025375"/>
    </source>
</evidence>
<proteinExistence type="inferred from homology"/>
<dbReference type="Gene3D" id="1.10.1270.10">
    <property type="entry name" value="TrpR-like"/>
    <property type="match status" value="1"/>
</dbReference>
<gene>
    <name evidence="10" type="primary">trpR</name>
    <name evidence="11" type="ORF">EDC52_102421</name>
</gene>
<dbReference type="HAMAP" id="MF_00475">
    <property type="entry name" value="Trp_repressor"/>
    <property type="match status" value="1"/>
</dbReference>
<evidence type="ECO:0000256" key="8">
    <source>
        <dbReference type="ARBA" id="ARBA00023163"/>
    </source>
</evidence>
<evidence type="ECO:0000256" key="5">
    <source>
        <dbReference type="ARBA" id="ARBA00022491"/>
    </source>
</evidence>
<dbReference type="FunFam" id="1.10.1270.10:FF:000001">
    <property type="entry name" value="Trp operon repressor"/>
    <property type="match status" value="1"/>
</dbReference>
<feature type="DNA-binding region" evidence="10">
    <location>
        <begin position="71"/>
        <end position="94"/>
    </location>
</feature>
<keyword evidence="4 10" id="KW-0963">Cytoplasm</keyword>
<evidence type="ECO:0000313" key="11">
    <source>
        <dbReference type="EMBL" id="TCV99084.1"/>
    </source>
</evidence>
<dbReference type="GO" id="GO:0005737">
    <property type="term" value="C:cytoplasm"/>
    <property type="evidence" value="ECO:0007669"/>
    <property type="project" value="UniProtKB-SubCell"/>
</dbReference>
<dbReference type="OrthoDB" id="5704033at2"/>
<dbReference type="PANTHER" id="PTHR38025">
    <property type="entry name" value="TRP OPERON REPRESSOR"/>
    <property type="match status" value="1"/>
</dbReference>
<dbReference type="InterPro" id="IPR013335">
    <property type="entry name" value="Trp_repress_bac"/>
</dbReference>
<evidence type="ECO:0000256" key="3">
    <source>
        <dbReference type="ARBA" id="ARBA00020177"/>
    </source>
</evidence>
<evidence type="ECO:0000256" key="7">
    <source>
        <dbReference type="ARBA" id="ARBA00023125"/>
    </source>
</evidence>
<evidence type="ECO:0000256" key="6">
    <source>
        <dbReference type="ARBA" id="ARBA00023015"/>
    </source>
</evidence>
<sequence>MTNSLSPSDVNPSDRAESDLAWDQFVALLGQAYTDRQHGPLLELMLTADEREALGTRIHIIQALLKGEMSQRELKNALGTGIATITRGSNSLKTASPQLRQWLEQQLLDSAKNSGLAP</sequence>
<reference evidence="11 12" key="1">
    <citation type="submission" date="2019-03" db="EMBL/GenBank/DDBJ databases">
        <title>Genomic Encyclopedia of Type Strains, Phase IV (KMG-IV): sequencing the most valuable type-strain genomes for metagenomic binning, comparative biology and taxonomic classification.</title>
        <authorList>
            <person name="Goeker M."/>
        </authorList>
    </citation>
    <scope>NUCLEOTIDE SEQUENCE [LARGE SCALE GENOMIC DNA]</scope>
    <source>
        <strain evidence="11 12">DSM 19580</strain>
    </source>
</reference>
<accession>A0A4V6P494</accession>
<evidence type="ECO:0000313" key="12">
    <source>
        <dbReference type="Proteomes" id="UP000295719"/>
    </source>
</evidence>
<dbReference type="RefSeq" id="WP_131864457.1">
    <property type="nucleotide sequence ID" value="NZ_SMCR01000002.1"/>
</dbReference>
<evidence type="ECO:0000256" key="2">
    <source>
        <dbReference type="ARBA" id="ARBA00007027"/>
    </source>
</evidence>
<keyword evidence="12" id="KW-1185">Reference proteome</keyword>
<dbReference type="NCBIfam" id="TIGR01321">
    <property type="entry name" value="TrpR"/>
    <property type="match status" value="1"/>
</dbReference>
<evidence type="ECO:0000256" key="10">
    <source>
        <dbReference type="HAMAP-Rule" id="MF_00475"/>
    </source>
</evidence>
<dbReference type="InterPro" id="IPR010921">
    <property type="entry name" value="Trp_repressor/repl_initiator"/>
</dbReference>
<dbReference type="EMBL" id="SMCR01000002">
    <property type="protein sequence ID" value="TCV99084.1"/>
    <property type="molecule type" value="Genomic_DNA"/>
</dbReference>